<organism evidence="1">
    <name type="scientific">Klosneuvirus KNV1</name>
    <dbReference type="NCBI Taxonomy" id="1977640"/>
    <lineage>
        <taxon>Viruses</taxon>
        <taxon>Varidnaviria</taxon>
        <taxon>Bamfordvirae</taxon>
        <taxon>Nucleocytoviricota</taxon>
        <taxon>Megaviricetes</taxon>
        <taxon>Imitervirales</taxon>
        <taxon>Mimiviridae</taxon>
        <taxon>Klosneuvirinae</taxon>
        <taxon>Klosneuvirus</taxon>
    </lineage>
</organism>
<proteinExistence type="predicted"/>
<gene>
    <name evidence="1" type="ORF">Klosneuvirus_3_275</name>
</gene>
<accession>A0A1V0SK83</accession>
<dbReference type="EMBL" id="KY684110">
    <property type="protein sequence ID" value="ARF12140.1"/>
    <property type="molecule type" value="Genomic_DNA"/>
</dbReference>
<name>A0A1V0SK83_9VIRU</name>
<reference evidence="1" key="1">
    <citation type="journal article" date="2017" name="Science">
        <title>Giant viruses with an expanded complement of translation system components.</title>
        <authorList>
            <person name="Schulz F."/>
            <person name="Yutin N."/>
            <person name="Ivanova N.N."/>
            <person name="Ortega D.R."/>
            <person name="Lee T.K."/>
            <person name="Vierheilig J."/>
            <person name="Daims H."/>
            <person name="Horn M."/>
            <person name="Wagner M."/>
            <person name="Jensen G.J."/>
            <person name="Kyrpides N.C."/>
            <person name="Koonin E.V."/>
            <person name="Woyke T."/>
        </authorList>
    </citation>
    <scope>NUCLEOTIDE SEQUENCE</scope>
    <source>
        <strain evidence="1">KNV1</strain>
    </source>
</reference>
<sequence>MDQKTFGKFIETVEFDKRMASFWAPEALTIAFFEQRTDGQLAYVENCIKAFDKVYDGRGQEILRAAMVLTENCNSFKNRINGTIKDEWLSEKTFGSIAQDCVIVMNTISQLEDWQVKLKEMFASMKWAEIPPIPEVKHEDKISNISKDHIQIIINYILQSYSIFQEGLSNMTTFTHPDVPLNELIEIYSSFKAENPALLQYIRNGVDCDGKFNLIYMLPQPEPNKENIHSTDMTKIII</sequence>
<protein>
    <submittedName>
        <fullName evidence="1">Uncharacterized protein</fullName>
    </submittedName>
</protein>
<evidence type="ECO:0000313" key="1">
    <source>
        <dbReference type="EMBL" id="ARF12140.1"/>
    </source>
</evidence>